<dbReference type="SUPFAM" id="SSF51011">
    <property type="entry name" value="Glycosyl hydrolase domain"/>
    <property type="match status" value="1"/>
</dbReference>
<keyword evidence="11" id="KW-1185">Reference proteome</keyword>
<dbReference type="InterPro" id="IPR002241">
    <property type="entry name" value="Glyco_hydro_27"/>
</dbReference>
<evidence type="ECO:0000256" key="4">
    <source>
        <dbReference type="ARBA" id="ARBA00022729"/>
    </source>
</evidence>
<dbReference type="InterPro" id="IPR013780">
    <property type="entry name" value="Glyco_hydro_b"/>
</dbReference>
<evidence type="ECO:0000313" key="10">
    <source>
        <dbReference type="EMBL" id="KAK9052620.1"/>
    </source>
</evidence>
<dbReference type="FunFam" id="2.60.40.1180:FF:000008">
    <property type="entry name" value="Alpha-galactosidase"/>
    <property type="match status" value="1"/>
</dbReference>
<comment type="catalytic activity">
    <reaction evidence="1 8">
        <text>Hydrolysis of terminal, non-reducing alpha-D-galactose residues in alpha-D-galactosides, including galactose oligosaccharides, galactomannans and galactolipids.</text>
        <dbReference type="EC" id="3.2.1.22"/>
    </reaction>
</comment>
<evidence type="ECO:0000313" key="11">
    <source>
        <dbReference type="Proteomes" id="UP001408789"/>
    </source>
</evidence>
<dbReference type="PRINTS" id="PR00740">
    <property type="entry name" value="GLHYDRLASE27"/>
</dbReference>
<dbReference type="AlphaFoldDB" id="A0AAP0GM57"/>
<dbReference type="InterPro" id="IPR013785">
    <property type="entry name" value="Aldolase_TIM"/>
</dbReference>
<dbReference type="GO" id="GO:0009505">
    <property type="term" value="C:plant-type cell wall"/>
    <property type="evidence" value="ECO:0007669"/>
    <property type="project" value="TreeGrafter"/>
</dbReference>
<dbReference type="EC" id="3.2.1.22" evidence="3 8"/>
<dbReference type="PROSITE" id="PS00061">
    <property type="entry name" value="ADH_SHORT"/>
    <property type="match status" value="1"/>
</dbReference>
<dbReference type="SUPFAM" id="SSF51735">
    <property type="entry name" value="NAD(P)-binding Rossmann-fold domains"/>
    <property type="match status" value="1"/>
</dbReference>
<dbReference type="InterPro" id="IPR002347">
    <property type="entry name" value="SDR_fam"/>
</dbReference>
<protein>
    <recommendedName>
        <fullName evidence="3 8">Alpha-galactosidase</fullName>
        <ecNumber evidence="3 8">3.2.1.22</ecNumber>
    </recommendedName>
    <alternativeName>
        <fullName evidence="8">Melibiase</fullName>
    </alternativeName>
</protein>
<dbReference type="GO" id="GO:0004557">
    <property type="term" value="F:alpha-galactosidase activity"/>
    <property type="evidence" value="ECO:0007669"/>
    <property type="project" value="UniProtKB-EC"/>
</dbReference>
<dbReference type="Pfam" id="PF13561">
    <property type="entry name" value="adh_short_C2"/>
    <property type="match status" value="1"/>
</dbReference>
<keyword evidence="6 8" id="KW-1015">Disulfide bond</keyword>
<organism evidence="10 11">
    <name type="scientific">Deinandra increscens subsp. villosa</name>
    <dbReference type="NCBI Taxonomy" id="3103831"/>
    <lineage>
        <taxon>Eukaryota</taxon>
        <taxon>Viridiplantae</taxon>
        <taxon>Streptophyta</taxon>
        <taxon>Embryophyta</taxon>
        <taxon>Tracheophyta</taxon>
        <taxon>Spermatophyta</taxon>
        <taxon>Magnoliopsida</taxon>
        <taxon>eudicotyledons</taxon>
        <taxon>Gunneridae</taxon>
        <taxon>Pentapetalae</taxon>
        <taxon>asterids</taxon>
        <taxon>campanulids</taxon>
        <taxon>Asterales</taxon>
        <taxon>Asteraceae</taxon>
        <taxon>Asteroideae</taxon>
        <taxon>Heliantheae alliance</taxon>
        <taxon>Madieae</taxon>
        <taxon>Madiinae</taxon>
        <taxon>Deinandra</taxon>
    </lineage>
</organism>
<dbReference type="InterPro" id="IPR017853">
    <property type="entry name" value="GH"/>
</dbReference>
<evidence type="ECO:0000256" key="3">
    <source>
        <dbReference type="ARBA" id="ARBA00012755"/>
    </source>
</evidence>
<feature type="domain" description="Alpha galactosidase C-terminal" evidence="9">
    <location>
        <begin position="429"/>
        <end position="506"/>
    </location>
</feature>
<dbReference type="InterPro" id="IPR036291">
    <property type="entry name" value="NAD(P)-bd_dom_sf"/>
</dbReference>
<reference evidence="10 11" key="1">
    <citation type="submission" date="2024-04" db="EMBL/GenBank/DDBJ databases">
        <title>The reference genome of an endangered Asteraceae, Deinandra increscens subsp. villosa, native to the Central Coast of California.</title>
        <authorList>
            <person name="Guilliams M."/>
            <person name="Hasenstab-Lehman K."/>
            <person name="Meyer R."/>
            <person name="Mcevoy S."/>
        </authorList>
    </citation>
    <scope>NUCLEOTIDE SEQUENCE [LARGE SCALE GENOMIC DNA]</scope>
    <source>
        <tissue evidence="10">Leaf</tissue>
    </source>
</reference>
<proteinExistence type="inferred from homology"/>
<dbReference type="FunFam" id="3.20.20.70:FF:000093">
    <property type="entry name" value="Alpha-galactosidase"/>
    <property type="match status" value="1"/>
</dbReference>
<keyword evidence="7 8" id="KW-0326">Glycosidase</keyword>
<accession>A0AAP0GM57</accession>
<dbReference type="Pfam" id="PF17801">
    <property type="entry name" value="Melibiase_C"/>
    <property type="match status" value="1"/>
</dbReference>
<dbReference type="Pfam" id="PF16499">
    <property type="entry name" value="Melibiase_2"/>
    <property type="match status" value="1"/>
</dbReference>
<comment type="similarity">
    <text evidence="2 8">Belongs to the glycosyl hydrolase 27 family.</text>
</comment>
<gene>
    <name evidence="10" type="ORF">SSX86_029250</name>
</gene>
<evidence type="ECO:0000256" key="5">
    <source>
        <dbReference type="ARBA" id="ARBA00022801"/>
    </source>
</evidence>
<dbReference type="InterPro" id="IPR000111">
    <property type="entry name" value="Glyco_hydro_27/36_CS"/>
</dbReference>
<dbReference type="PROSITE" id="PS00512">
    <property type="entry name" value="ALPHA_GALACTOSIDASE"/>
    <property type="match status" value="1"/>
</dbReference>
<evidence type="ECO:0000256" key="6">
    <source>
        <dbReference type="ARBA" id="ARBA00023157"/>
    </source>
</evidence>
<dbReference type="CDD" id="cd14792">
    <property type="entry name" value="GH27"/>
    <property type="match status" value="1"/>
</dbReference>
<sequence length="510" mass="56195">MTSITGLVGNVGQANYSAAKSGVIGLTKTTAKEYASSGINVNAIAPGFIVSEMTIKLNEDIKKSYLEKIPLGRYGQPEEVAGLVEFLALNPAASYMTGQPTLWSGRKTTLIMPIIKLMMMLIIMVTAEAAAARIYSNSPPERRNLLANGLADTPPMGWNSWNHFSCNINETVIKETADALISTGLAKLGYKYVNIDDCWAEKTRDQKGDLVARKSTFPSGIKALADYVHNKGLKLGIYADSGSMTCSKTMPGSLGHEEQDAQMFASWGIDYLKYDNCNNEGLKPTVRYPIMTRALMNTGRPIFFSLCEWGDMHPALWGSKVGNSWRTTNDITDTWSSMMYIADMNEYYADYARPGGWNDPDMLEVGNGGMTKDEYTVHFSIWAISKAPLLIGCDVRTIAKETLDILGNKEVIAVNQDRLGVQAKKVRMEGDLEVWAGPLSNYRVVVLLVNRGPANTQITAQWDDIGLPPNTAVVTRDLWLHMEWRQRPAGNITAFVASHGCKMFVLQPVS</sequence>
<dbReference type="InterPro" id="IPR020904">
    <property type="entry name" value="Sc_DH/Rdtase_CS"/>
</dbReference>
<dbReference type="Gene3D" id="3.20.20.70">
    <property type="entry name" value="Aldolase class I"/>
    <property type="match status" value="1"/>
</dbReference>
<evidence type="ECO:0000256" key="1">
    <source>
        <dbReference type="ARBA" id="ARBA00001255"/>
    </source>
</evidence>
<dbReference type="PANTHER" id="PTHR11452">
    <property type="entry name" value="ALPHA-GALACTOSIDASE/ALPHA-N-ACETYLGALACTOSAMINIDASE"/>
    <property type="match status" value="1"/>
</dbReference>
<comment type="caution">
    <text evidence="10">The sequence shown here is derived from an EMBL/GenBank/DDBJ whole genome shotgun (WGS) entry which is preliminary data.</text>
</comment>
<evidence type="ECO:0000256" key="2">
    <source>
        <dbReference type="ARBA" id="ARBA00009743"/>
    </source>
</evidence>
<evidence type="ECO:0000256" key="8">
    <source>
        <dbReference type="RuleBase" id="RU361168"/>
    </source>
</evidence>
<dbReference type="Gene3D" id="3.40.50.720">
    <property type="entry name" value="NAD(P)-binding Rossmann-like Domain"/>
    <property type="match status" value="1"/>
</dbReference>
<dbReference type="Proteomes" id="UP001408789">
    <property type="component" value="Unassembled WGS sequence"/>
</dbReference>
<dbReference type="SUPFAM" id="SSF51445">
    <property type="entry name" value="(Trans)glycosidases"/>
    <property type="match status" value="1"/>
</dbReference>
<dbReference type="EMBL" id="JBCNJP010000027">
    <property type="protein sequence ID" value="KAK9052620.1"/>
    <property type="molecule type" value="Genomic_DNA"/>
</dbReference>
<keyword evidence="4" id="KW-0732">Signal</keyword>
<dbReference type="Gene3D" id="2.60.40.1180">
    <property type="entry name" value="Golgi alpha-mannosidase II"/>
    <property type="match status" value="1"/>
</dbReference>
<keyword evidence="5 8" id="KW-0378">Hydrolase</keyword>
<evidence type="ECO:0000259" key="9">
    <source>
        <dbReference type="Pfam" id="PF17801"/>
    </source>
</evidence>
<dbReference type="InterPro" id="IPR041233">
    <property type="entry name" value="Melibiase_C"/>
</dbReference>
<name>A0AAP0GM57_9ASTR</name>
<dbReference type="GO" id="GO:0005975">
    <property type="term" value="P:carbohydrate metabolic process"/>
    <property type="evidence" value="ECO:0007669"/>
    <property type="project" value="InterPro"/>
</dbReference>
<dbReference type="PANTHER" id="PTHR11452:SF80">
    <property type="entry name" value="ALPHA-GALACTOSIDASE 1"/>
    <property type="match status" value="1"/>
</dbReference>
<evidence type="ECO:0000256" key="7">
    <source>
        <dbReference type="ARBA" id="ARBA00023295"/>
    </source>
</evidence>